<keyword evidence="1" id="KW-0325">Glycoprotein</keyword>
<dbReference type="SMART" id="SM00423">
    <property type="entry name" value="PSI"/>
    <property type="match status" value="3"/>
</dbReference>
<evidence type="ECO:0000313" key="4">
    <source>
        <dbReference type="EMBL" id="EED91224.1"/>
    </source>
</evidence>
<dbReference type="InterPro" id="IPR016201">
    <property type="entry name" value="PSI"/>
</dbReference>
<dbReference type="KEGG" id="tps:THAPSDRAFT_6284"/>
<dbReference type="PaxDb" id="35128-Thaps6284"/>
<evidence type="ECO:0000256" key="1">
    <source>
        <dbReference type="ARBA" id="ARBA00023180"/>
    </source>
</evidence>
<feature type="chain" id="PRO_5002869488" description="PSI domain-containing protein" evidence="2">
    <location>
        <begin position="22"/>
        <end position="365"/>
    </location>
</feature>
<reference evidence="4 5" key="2">
    <citation type="journal article" date="2008" name="Nature">
        <title>The Phaeodactylum genome reveals the evolutionary history of diatom genomes.</title>
        <authorList>
            <person name="Bowler C."/>
            <person name="Allen A.E."/>
            <person name="Badger J.H."/>
            <person name="Grimwood J."/>
            <person name="Jabbari K."/>
            <person name="Kuo A."/>
            <person name="Maheswari U."/>
            <person name="Martens C."/>
            <person name="Maumus F."/>
            <person name="Otillar R.P."/>
            <person name="Rayko E."/>
            <person name="Salamov A."/>
            <person name="Vandepoele K."/>
            <person name="Beszteri B."/>
            <person name="Gruber A."/>
            <person name="Heijde M."/>
            <person name="Katinka M."/>
            <person name="Mock T."/>
            <person name="Valentin K."/>
            <person name="Verret F."/>
            <person name="Berges J.A."/>
            <person name="Brownlee C."/>
            <person name="Cadoret J.P."/>
            <person name="Chiovitti A."/>
            <person name="Choi C.J."/>
            <person name="Coesel S."/>
            <person name="De Martino A."/>
            <person name="Detter J.C."/>
            <person name="Durkin C."/>
            <person name="Falciatore A."/>
            <person name="Fournet J."/>
            <person name="Haruta M."/>
            <person name="Huysman M.J."/>
            <person name="Jenkins B.D."/>
            <person name="Jiroutova K."/>
            <person name="Jorgensen R.E."/>
            <person name="Joubert Y."/>
            <person name="Kaplan A."/>
            <person name="Kroger N."/>
            <person name="Kroth P.G."/>
            <person name="La Roche J."/>
            <person name="Lindquist E."/>
            <person name="Lommer M."/>
            <person name="Martin-Jezequel V."/>
            <person name="Lopez P.J."/>
            <person name="Lucas S."/>
            <person name="Mangogna M."/>
            <person name="McGinnis K."/>
            <person name="Medlin L.K."/>
            <person name="Montsant A."/>
            <person name="Oudot-Le Secq M.P."/>
            <person name="Napoli C."/>
            <person name="Obornik M."/>
            <person name="Parker M.S."/>
            <person name="Petit J.L."/>
            <person name="Porcel B.M."/>
            <person name="Poulsen N."/>
            <person name="Robison M."/>
            <person name="Rychlewski L."/>
            <person name="Rynearson T.A."/>
            <person name="Schmutz J."/>
            <person name="Shapiro H."/>
            <person name="Siaut M."/>
            <person name="Stanley M."/>
            <person name="Sussman M.R."/>
            <person name="Taylor A.R."/>
            <person name="Vardi A."/>
            <person name="von Dassow P."/>
            <person name="Vyverman W."/>
            <person name="Willis A."/>
            <person name="Wyrwicz L.S."/>
            <person name="Rokhsar D.S."/>
            <person name="Weissenbach J."/>
            <person name="Armbrust E.V."/>
            <person name="Green B.R."/>
            <person name="Van de Peer Y."/>
            <person name="Grigoriev I.V."/>
        </authorList>
    </citation>
    <scope>NUCLEOTIDE SEQUENCE [LARGE SCALE GENOMIC DNA]</scope>
    <source>
        <strain evidence="4 5">CCMP1335</strain>
    </source>
</reference>
<dbReference type="Proteomes" id="UP000001449">
    <property type="component" value="Chromosome 6"/>
</dbReference>
<proteinExistence type="predicted"/>
<accession>B8C636</accession>
<reference evidence="4 5" key="1">
    <citation type="journal article" date="2004" name="Science">
        <title>The genome of the diatom Thalassiosira pseudonana: ecology, evolution, and metabolism.</title>
        <authorList>
            <person name="Armbrust E.V."/>
            <person name="Berges J.A."/>
            <person name="Bowler C."/>
            <person name="Green B.R."/>
            <person name="Martinez D."/>
            <person name="Putnam N.H."/>
            <person name="Zhou S."/>
            <person name="Allen A.E."/>
            <person name="Apt K.E."/>
            <person name="Bechner M."/>
            <person name="Brzezinski M.A."/>
            <person name="Chaal B.K."/>
            <person name="Chiovitti A."/>
            <person name="Davis A.K."/>
            <person name="Demarest M.S."/>
            <person name="Detter J.C."/>
            <person name="Glavina T."/>
            <person name="Goodstein D."/>
            <person name="Hadi M.Z."/>
            <person name="Hellsten U."/>
            <person name="Hildebrand M."/>
            <person name="Jenkins B.D."/>
            <person name="Jurka J."/>
            <person name="Kapitonov V.V."/>
            <person name="Kroger N."/>
            <person name="Lau W.W."/>
            <person name="Lane T.W."/>
            <person name="Larimer F.W."/>
            <person name="Lippmeier J.C."/>
            <person name="Lucas S."/>
            <person name="Medina M."/>
            <person name="Montsant A."/>
            <person name="Obornik M."/>
            <person name="Parker M.S."/>
            <person name="Palenik B."/>
            <person name="Pazour G.J."/>
            <person name="Richardson P.M."/>
            <person name="Rynearson T.A."/>
            <person name="Saito M.A."/>
            <person name="Schwartz D.C."/>
            <person name="Thamatrakoln K."/>
            <person name="Valentin K."/>
            <person name="Vardi A."/>
            <person name="Wilkerson F.P."/>
            <person name="Rokhsar D.S."/>
        </authorList>
    </citation>
    <scope>NUCLEOTIDE SEQUENCE [LARGE SCALE GENOMIC DNA]</scope>
    <source>
        <strain evidence="4 5">CCMP1335</strain>
    </source>
</reference>
<dbReference type="HOGENOM" id="CLU_759706_0_0_1"/>
<organism evidence="4 5">
    <name type="scientific">Thalassiosira pseudonana</name>
    <name type="common">Marine diatom</name>
    <name type="synonym">Cyclotella nana</name>
    <dbReference type="NCBI Taxonomy" id="35128"/>
    <lineage>
        <taxon>Eukaryota</taxon>
        <taxon>Sar</taxon>
        <taxon>Stramenopiles</taxon>
        <taxon>Ochrophyta</taxon>
        <taxon>Bacillariophyta</taxon>
        <taxon>Coscinodiscophyceae</taxon>
        <taxon>Thalassiosirophycidae</taxon>
        <taxon>Thalassiosirales</taxon>
        <taxon>Thalassiosiraceae</taxon>
        <taxon>Thalassiosira</taxon>
    </lineage>
</organism>
<sequence>MFRFIPTIVLASLGNPNSVFATSPPLPACDEAKGCGECLSNPDCTWWNNIKYCEDGCGMNGCGANVCPRELRTCEECLGGSDTPAGGQYFWSPYSGTNGQCIADCKNAPADAPCYKAKSDVDPSGYGPEICAFIGVNKCNAATDCGSCLNVEGEFCTWFEDIQWCEDGCGMDGCGAQVCASELTICADCLGGPGTDASGQYSWSPYSGAAGECLNSCMDAPADASCYPGKTIFDQTGYDPSICPSISVCRKKSSCGECLADGACAWSEGSCFDSCMDDEVPADGSCFEGKIYTPDEACPAEESVCKKKNGCSACLKAECSFSVGDCYDDCMDAPADASCFDGNRYTPRQVCDGEENEEKDVISIY</sequence>
<dbReference type="EMBL" id="CM000643">
    <property type="protein sequence ID" value="EED91224.1"/>
    <property type="molecule type" value="Genomic_DNA"/>
</dbReference>
<keyword evidence="2" id="KW-0732">Signal</keyword>
<keyword evidence="5" id="KW-1185">Reference proteome</keyword>
<dbReference type="AlphaFoldDB" id="B8C636"/>
<evidence type="ECO:0000256" key="2">
    <source>
        <dbReference type="SAM" id="SignalP"/>
    </source>
</evidence>
<dbReference type="GeneID" id="7445997"/>
<feature type="domain" description="PSI" evidence="3">
    <location>
        <begin position="248"/>
        <end position="299"/>
    </location>
</feature>
<dbReference type="InParanoid" id="B8C636"/>
<evidence type="ECO:0000259" key="3">
    <source>
        <dbReference type="SMART" id="SM00423"/>
    </source>
</evidence>
<evidence type="ECO:0000313" key="5">
    <source>
        <dbReference type="Proteomes" id="UP000001449"/>
    </source>
</evidence>
<protein>
    <recommendedName>
        <fullName evidence="3">PSI domain-containing protein</fullName>
    </recommendedName>
</protein>
<feature type="domain" description="PSI" evidence="3">
    <location>
        <begin position="28"/>
        <end position="68"/>
    </location>
</feature>
<dbReference type="OMA" id="CMDAPAD"/>
<feature type="domain" description="PSI" evidence="3">
    <location>
        <begin position="138"/>
        <end position="175"/>
    </location>
</feature>
<name>B8C636_THAPS</name>
<gene>
    <name evidence="4" type="ORF">THAPSDRAFT_6284</name>
</gene>
<feature type="signal peptide" evidence="2">
    <location>
        <begin position="1"/>
        <end position="21"/>
    </location>
</feature>
<dbReference type="RefSeq" id="XP_002291117.1">
    <property type="nucleotide sequence ID" value="XM_002291081.1"/>
</dbReference>